<proteinExistence type="predicted"/>
<dbReference type="VEuPathDB" id="FungiDB:Z518_09640"/>
<evidence type="ECO:0000313" key="5">
    <source>
        <dbReference type="Proteomes" id="UP000053617"/>
    </source>
</evidence>
<feature type="domain" description="Non-reducing end beta-L-arabinofuranosidase-like GH127 C-terminal" evidence="3">
    <location>
        <begin position="518"/>
        <end position="629"/>
    </location>
</feature>
<dbReference type="PANTHER" id="PTHR43465:SF2">
    <property type="entry name" value="DUF1680 DOMAIN PROTEIN (AFU_ORTHOLOGUE AFUA_1G08910)"/>
    <property type="match status" value="1"/>
</dbReference>
<organism evidence="4 5">
    <name type="scientific">Rhinocladiella mackenziei CBS 650.93</name>
    <dbReference type="NCBI Taxonomy" id="1442369"/>
    <lineage>
        <taxon>Eukaryota</taxon>
        <taxon>Fungi</taxon>
        <taxon>Dikarya</taxon>
        <taxon>Ascomycota</taxon>
        <taxon>Pezizomycotina</taxon>
        <taxon>Eurotiomycetes</taxon>
        <taxon>Chaetothyriomycetidae</taxon>
        <taxon>Chaetothyriales</taxon>
        <taxon>Herpotrichiellaceae</taxon>
        <taxon>Rhinocladiella</taxon>
    </lineage>
</organism>
<evidence type="ECO:0000259" key="2">
    <source>
        <dbReference type="Pfam" id="PF20736"/>
    </source>
</evidence>
<name>A0A0D2IV42_9EURO</name>
<evidence type="ECO:0000259" key="1">
    <source>
        <dbReference type="Pfam" id="PF07944"/>
    </source>
</evidence>
<dbReference type="AlphaFoldDB" id="A0A0D2IV42"/>
<evidence type="ECO:0000313" key="4">
    <source>
        <dbReference type="EMBL" id="KIX00575.1"/>
    </source>
</evidence>
<dbReference type="SUPFAM" id="SSF48208">
    <property type="entry name" value="Six-hairpin glycosidases"/>
    <property type="match status" value="1"/>
</dbReference>
<dbReference type="HOGENOM" id="CLU_013148_1_0_1"/>
<sequence length="636" mass="71449">MAFQVVPIRNVNITSTFWSLMQQKSIATTLPAIVQAQKSLGHWQCLTWKEGHSVKPHPFWDSDIYKIVEAICYALMKHPNEPLLKTVEEAIDMIRAAQYPDGYINSYYTVRGAQQRWSNLRDMHELYCVGHLLEATVAYEELTGSGRLLDVARKAIAHVDSMFGGEPSKKKGYPGHQEIEIGLLRFHELTGDALPLKLAKYFITERGRRDEDGEIYFDKEAKARGADPYDDMGTEHKPWYHGCRDYGYHQADCPLEEAAEVKGHSVRAMYFYTAATDLVRLLPESKDLTMALDRLWRDLVDRKIYVTGGIGSVTRNEGFGPGYRLDDLESQGCYAETCASFALINWCQRLLRLNLKSEYADIMEKCLYNSFLGAVSTSGDAFYYQNVMRTIGGEPKLRNKWFGVSCCPPNVGKLLNSMDSLIYSITPDRNLVAIHLYIGSEIAVPGTSVVVSQETNMPWTGEVTIDVRGTTALALRIPGWSNEAGFTCSAQGKLQDGYLYISEVSNTKVHLNFTMSPQRVYAHPKTGKDDISIIRGPLVYCLEDVDNDGIDIDHVALLDMQLKDGPPRHIGLLDNVATVLARGRQLVSPAWEKLYGSKPWEYGAEVEIVAIPYFLRANRGGNGAMRVWTKRMSTSS</sequence>
<feature type="domain" description="Non-reducing end beta-L-arabinofuranosidase-like GH127 middle" evidence="2">
    <location>
        <begin position="432"/>
        <end position="513"/>
    </location>
</feature>
<dbReference type="OrthoDB" id="654211at2759"/>
<dbReference type="PANTHER" id="PTHR43465">
    <property type="entry name" value="DUF1680 DOMAIN PROTEIN (AFU_ORTHOLOGUE AFUA_1G08910)"/>
    <property type="match status" value="1"/>
</dbReference>
<dbReference type="InterPro" id="IPR049174">
    <property type="entry name" value="Beta-AFase-like"/>
</dbReference>
<protein>
    <submittedName>
        <fullName evidence="4">Rhinocladiella mackenziei CBS 650.93 unplaced genomic scaffold supercont1.8, whole genome shotgun sequence</fullName>
    </submittedName>
</protein>
<dbReference type="GeneID" id="25297711"/>
<accession>A0A0D2IV42</accession>
<dbReference type="InterPro" id="IPR008928">
    <property type="entry name" value="6-hairpin_glycosidase_sf"/>
</dbReference>
<dbReference type="EMBL" id="KN847482">
    <property type="protein sequence ID" value="KIX00575.1"/>
    <property type="molecule type" value="Genomic_DNA"/>
</dbReference>
<dbReference type="Pfam" id="PF20737">
    <property type="entry name" value="Glyco_hydro127C"/>
    <property type="match status" value="1"/>
</dbReference>
<dbReference type="RefSeq" id="XP_013267711.1">
    <property type="nucleotide sequence ID" value="XM_013412257.1"/>
</dbReference>
<dbReference type="Pfam" id="PF20736">
    <property type="entry name" value="Glyco_hydro127M"/>
    <property type="match status" value="1"/>
</dbReference>
<keyword evidence="5" id="KW-1185">Reference proteome</keyword>
<dbReference type="Proteomes" id="UP000053617">
    <property type="component" value="Unassembled WGS sequence"/>
</dbReference>
<evidence type="ECO:0000259" key="3">
    <source>
        <dbReference type="Pfam" id="PF20737"/>
    </source>
</evidence>
<dbReference type="InterPro" id="IPR049049">
    <property type="entry name" value="Beta-AFase-like_GH127_C"/>
</dbReference>
<dbReference type="InterPro" id="IPR049046">
    <property type="entry name" value="Beta-AFase-like_GH127_middle"/>
</dbReference>
<dbReference type="GO" id="GO:0005975">
    <property type="term" value="P:carbohydrate metabolic process"/>
    <property type="evidence" value="ECO:0007669"/>
    <property type="project" value="InterPro"/>
</dbReference>
<gene>
    <name evidence="4" type="ORF">Z518_09640</name>
</gene>
<feature type="domain" description="Non-reducing end beta-L-arabinofuranosidase-like GH127 catalytic" evidence="1">
    <location>
        <begin position="11"/>
        <end position="417"/>
    </location>
</feature>
<dbReference type="STRING" id="1442369.A0A0D2IV42"/>
<dbReference type="InterPro" id="IPR012878">
    <property type="entry name" value="Beta-AFase-like_GH127_cat"/>
</dbReference>
<reference evidence="4 5" key="1">
    <citation type="submission" date="2015-01" db="EMBL/GenBank/DDBJ databases">
        <title>The Genome Sequence of Rhinocladiella mackenzie CBS 650.93.</title>
        <authorList>
            <consortium name="The Broad Institute Genomics Platform"/>
            <person name="Cuomo C."/>
            <person name="de Hoog S."/>
            <person name="Gorbushina A."/>
            <person name="Stielow B."/>
            <person name="Teixiera M."/>
            <person name="Abouelleil A."/>
            <person name="Chapman S.B."/>
            <person name="Priest M."/>
            <person name="Young S.K."/>
            <person name="Wortman J."/>
            <person name="Nusbaum C."/>
            <person name="Birren B."/>
        </authorList>
    </citation>
    <scope>NUCLEOTIDE SEQUENCE [LARGE SCALE GENOMIC DNA]</scope>
    <source>
        <strain evidence="4 5">CBS 650.93</strain>
    </source>
</reference>
<dbReference type="Pfam" id="PF07944">
    <property type="entry name" value="Beta-AFase-like_GH127_cat"/>
    <property type="match status" value="1"/>
</dbReference>